<dbReference type="Pfam" id="PF13796">
    <property type="entry name" value="Sensor"/>
    <property type="match status" value="1"/>
</dbReference>
<dbReference type="AlphaFoldDB" id="A0A0N9I3E7"/>
<evidence type="ECO:0000256" key="4">
    <source>
        <dbReference type="ARBA" id="ARBA00022679"/>
    </source>
</evidence>
<sequence>MDMLKQWGRSAGYLAVVGFSAPFAMPLFLLLPMSGIALIAAGLGFVLFPLVVMLIRIWTDMHRLLVGWVLGTRVETQLRPLRGGVLARVRQVLTDPTTWRDLVWLFVNMIMGFVFGIAGMIVTSFAAASTFLLFFWWTMPDDMPVQIMDVHVDSVGKAIVVAAPTAVVGLALAWFGVPLLARVHATISKALLQPSALEARVEELAETRAGAISSHDAELRRIERDLHDGTQARLVSIAMRLGMAEKSMDDKDPVSMLVREAREGAEQAMGELRDVIRTMYPPILADRGLDGALAAIGARCPVPTVVETGDLDGVPAPVEAAAYFVVAEALTNVAKHSSATSASVRVVRDECVRITVSDNGMGGIDEGRGTGIIGMRRRVAALDGTVAVDSPAGGPTVISVELPCAS</sequence>
<dbReference type="Pfam" id="PF02518">
    <property type="entry name" value="HATPase_c"/>
    <property type="match status" value="1"/>
</dbReference>
<keyword evidence="9" id="KW-0812">Transmembrane</keyword>
<keyword evidence="8" id="KW-0902">Two-component regulatory system</keyword>
<dbReference type="Gene3D" id="1.20.5.1930">
    <property type="match status" value="1"/>
</dbReference>
<feature type="domain" description="Histidine kinase/HSP90-like ATPase" evidence="10">
    <location>
        <begin position="321"/>
        <end position="404"/>
    </location>
</feature>
<accession>A0A0N9I3E7</accession>
<dbReference type="CDD" id="cd16917">
    <property type="entry name" value="HATPase_UhpB-NarQ-NarX-like"/>
    <property type="match status" value="1"/>
</dbReference>
<dbReference type="InterPro" id="IPR050482">
    <property type="entry name" value="Sensor_HK_TwoCompSys"/>
</dbReference>
<organism evidence="13 14">
    <name type="scientific">Kibdelosporangium phytohabitans</name>
    <dbReference type="NCBI Taxonomy" id="860235"/>
    <lineage>
        <taxon>Bacteria</taxon>
        <taxon>Bacillati</taxon>
        <taxon>Actinomycetota</taxon>
        <taxon>Actinomycetes</taxon>
        <taxon>Pseudonocardiales</taxon>
        <taxon>Pseudonocardiaceae</taxon>
        <taxon>Kibdelosporangium</taxon>
    </lineage>
</organism>
<keyword evidence="5" id="KW-0547">Nucleotide-binding</keyword>
<feature type="domain" description="Signal transduction histidine kinase subgroup 3 dimerisation and phosphoacceptor" evidence="11">
    <location>
        <begin position="218"/>
        <end position="282"/>
    </location>
</feature>
<evidence type="ECO:0000256" key="2">
    <source>
        <dbReference type="ARBA" id="ARBA00012438"/>
    </source>
</evidence>
<evidence type="ECO:0000256" key="6">
    <source>
        <dbReference type="ARBA" id="ARBA00022777"/>
    </source>
</evidence>
<dbReference type="KEGG" id="kphy:AOZ06_46080"/>
<evidence type="ECO:0000256" key="5">
    <source>
        <dbReference type="ARBA" id="ARBA00022741"/>
    </source>
</evidence>
<evidence type="ECO:0000256" key="9">
    <source>
        <dbReference type="SAM" id="Phobius"/>
    </source>
</evidence>
<evidence type="ECO:0000259" key="11">
    <source>
        <dbReference type="Pfam" id="PF07730"/>
    </source>
</evidence>
<dbReference type="STRING" id="860235.AOZ06_46080"/>
<evidence type="ECO:0000313" key="13">
    <source>
        <dbReference type="EMBL" id="ALG13258.1"/>
    </source>
</evidence>
<dbReference type="OrthoDB" id="5242012at2"/>
<dbReference type="InterPro" id="IPR025828">
    <property type="entry name" value="Put_sensor_dom"/>
</dbReference>
<dbReference type="GO" id="GO:0005524">
    <property type="term" value="F:ATP binding"/>
    <property type="evidence" value="ECO:0007669"/>
    <property type="project" value="UniProtKB-KW"/>
</dbReference>
<evidence type="ECO:0000256" key="1">
    <source>
        <dbReference type="ARBA" id="ARBA00000085"/>
    </source>
</evidence>
<reference evidence="13 14" key="1">
    <citation type="submission" date="2015-07" db="EMBL/GenBank/DDBJ databases">
        <title>Genome sequencing of Kibdelosporangium phytohabitans.</title>
        <authorList>
            <person name="Qin S."/>
            <person name="Xing K."/>
        </authorList>
    </citation>
    <scope>NUCLEOTIDE SEQUENCE [LARGE SCALE GENOMIC DNA]</scope>
    <source>
        <strain evidence="13 14">KLBMP1111</strain>
    </source>
</reference>
<feature type="transmembrane region" description="Helical" evidence="9">
    <location>
        <begin position="12"/>
        <end position="30"/>
    </location>
</feature>
<evidence type="ECO:0000256" key="8">
    <source>
        <dbReference type="ARBA" id="ARBA00023012"/>
    </source>
</evidence>
<dbReference type="InterPro" id="IPR003594">
    <property type="entry name" value="HATPase_dom"/>
</dbReference>
<evidence type="ECO:0000259" key="12">
    <source>
        <dbReference type="Pfam" id="PF13796"/>
    </source>
</evidence>
<dbReference type="PANTHER" id="PTHR24421">
    <property type="entry name" value="NITRATE/NITRITE SENSOR PROTEIN NARX-RELATED"/>
    <property type="match status" value="1"/>
</dbReference>
<dbReference type="Proteomes" id="UP000063699">
    <property type="component" value="Chromosome"/>
</dbReference>
<proteinExistence type="predicted"/>
<name>A0A0N9I3E7_9PSEU</name>
<dbReference type="GO" id="GO:0016020">
    <property type="term" value="C:membrane"/>
    <property type="evidence" value="ECO:0007669"/>
    <property type="project" value="InterPro"/>
</dbReference>
<keyword evidence="4" id="KW-0808">Transferase</keyword>
<keyword evidence="9" id="KW-1133">Transmembrane helix</keyword>
<dbReference type="GO" id="GO:0000155">
    <property type="term" value="F:phosphorelay sensor kinase activity"/>
    <property type="evidence" value="ECO:0007669"/>
    <property type="project" value="InterPro"/>
</dbReference>
<dbReference type="Pfam" id="PF07730">
    <property type="entry name" value="HisKA_3"/>
    <property type="match status" value="1"/>
</dbReference>
<feature type="transmembrane region" description="Helical" evidence="9">
    <location>
        <begin position="158"/>
        <end position="181"/>
    </location>
</feature>
<dbReference type="SUPFAM" id="SSF55874">
    <property type="entry name" value="ATPase domain of HSP90 chaperone/DNA topoisomerase II/histidine kinase"/>
    <property type="match status" value="1"/>
</dbReference>
<feature type="domain" description="Putative sensor" evidence="12">
    <location>
        <begin position="16"/>
        <end position="192"/>
    </location>
</feature>
<dbReference type="EC" id="2.7.13.3" evidence="2"/>
<dbReference type="InterPro" id="IPR011712">
    <property type="entry name" value="Sig_transdc_His_kin_sub3_dim/P"/>
</dbReference>
<dbReference type="Gene3D" id="3.30.565.10">
    <property type="entry name" value="Histidine kinase-like ATPase, C-terminal domain"/>
    <property type="match status" value="1"/>
</dbReference>
<dbReference type="GO" id="GO:0046983">
    <property type="term" value="F:protein dimerization activity"/>
    <property type="evidence" value="ECO:0007669"/>
    <property type="project" value="InterPro"/>
</dbReference>
<dbReference type="EMBL" id="CP012752">
    <property type="protein sequence ID" value="ALG13258.1"/>
    <property type="molecule type" value="Genomic_DNA"/>
</dbReference>
<gene>
    <name evidence="13" type="ORF">AOZ06_46080</name>
</gene>
<keyword evidence="9" id="KW-0472">Membrane</keyword>
<comment type="catalytic activity">
    <reaction evidence="1">
        <text>ATP + protein L-histidine = ADP + protein N-phospho-L-histidine.</text>
        <dbReference type="EC" id="2.7.13.3"/>
    </reaction>
</comment>
<evidence type="ECO:0000256" key="7">
    <source>
        <dbReference type="ARBA" id="ARBA00022840"/>
    </source>
</evidence>
<feature type="transmembrane region" description="Helical" evidence="9">
    <location>
        <begin position="110"/>
        <end position="138"/>
    </location>
</feature>
<protein>
    <recommendedName>
        <fullName evidence="2">histidine kinase</fullName>
        <ecNumber evidence="2">2.7.13.3</ecNumber>
    </recommendedName>
</protein>
<evidence type="ECO:0000256" key="3">
    <source>
        <dbReference type="ARBA" id="ARBA00022553"/>
    </source>
</evidence>
<feature type="transmembrane region" description="Helical" evidence="9">
    <location>
        <begin position="36"/>
        <end position="55"/>
    </location>
</feature>
<dbReference type="InterPro" id="IPR036890">
    <property type="entry name" value="HATPase_C_sf"/>
</dbReference>
<keyword evidence="6" id="KW-0418">Kinase</keyword>
<keyword evidence="3" id="KW-0597">Phosphoprotein</keyword>
<evidence type="ECO:0000259" key="10">
    <source>
        <dbReference type="Pfam" id="PF02518"/>
    </source>
</evidence>
<dbReference type="PANTHER" id="PTHR24421:SF10">
    <property type="entry name" value="NITRATE_NITRITE SENSOR PROTEIN NARQ"/>
    <property type="match status" value="1"/>
</dbReference>
<keyword evidence="14" id="KW-1185">Reference proteome</keyword>
<evidence type="ECO:0000313" key="14">
    <source>
        <dbReference type="Proteomes" id="UP000063699"/>
    </source>
</evidence>
<keyword evidence="7" id="KW-0067">ATP-binding</keyword>